<dbReference type="EMBL" id="KN832977">
    <property type="protein sequence ID" value="KIM88494.1"/>
    <property type="molecule type" value="Genomic_DNA"/>
</dbReference>
<keyword evidence="1" id="KW-1133">Transmembrane helix</keyword>
<feature type="transmembrane region" description="Helical" evidence="1">
    <location>
        <begin position="64"/>
        <end position="86"/>
    </location>
</feature>
<reference evidence="3" key="2">
    <citation type="submission" date="2015-01" db="EMBL/GenBank/DDBJ databases">
        <title>Evolutionary Origins and Diversification of the Mycorrhizal Mutualists.</title>
        <authorList>
            <consortium name="DOE Joint Genome Institute"/>
            <consortium name="Mycorrhizal Genomics Consortium"/>
            <person name="Kohler A."/>
            <person name="Kuo A."/>
            <person name="Nagy L.G."/>
            <person name="Floudas D."/>
            <person name="Copeland A."/>
            <person name="Barry K.W."/>
            <person name="Cichocki N."/>
            <person name="Veneault-Fourrey C."/>
            <person name="LaButti K."/>
            <person name="Lindquist E.A."/>
            <person name="Lipzen A."/>
            <person name="Lundell T."/>
            <person name="Morin E."/>
            <person name="Murat C."/>
            <person name="Riley R."/>
            <person name="Ohm R."/>
            <person name="Sun H."/>
            <person name="Tunlid A."/>
            <person name="Henrissat B."/>
            <person name="Grigoriev I.V."/>
            <person name="Hibbett D.S."/>
            <person name="Martin F."/>
        </authorList>
    </citation>
    <scope>NUCLEOTIDE SEQUENCE [LARGE SCALE GENOMIC DNA]</scope>
    <source>
        <strain evidence="3">F 1598</strain>
    </source>
</reference>
<gene>
    <name evidence="2" type="ORF">PILCRDRAFT_814391</name>
</gene>
<dbReference type="AlphaFoldDB" id="A0A0C3G9T2"/>
<proteinExistence type="predicted"/>
<keyword evidence="3" id="KW-1185">Reference proteome</keyword>
<feature type="transmembrane region" description="Helical" evidence="1">
    <location>
        <begin position="12"/>
        <end position="34"/>
    </location>
</feature>
<keyword evidence="1" id="KW-0472">Membrane</keyword>
<dbReference type="OrthoDB" id="3258294at2759"/>
<sequence>MRISSLYGHCKLLMWFLGCLFAVAFVGALVSQVLPSSGEQTILFYWSMPGCWSYDARDGLIPLWPMWLSFLSVEVVLVLLTAYKLLSYRNQPSRM</sequence>
<reference evidence="2 3" key="1">
    <citation type="submission" date="2014-04" db="EMBL/GenBank/DDBJ databases">
        <authorList>
            <consortium name="DOE Joint Genome Institute"/>
            <person name="Kuo A."/>
            <person name="Tarkka M."/>
            <person name="Buscot F."/>
            <person name="Kohler A."/>
            <person name="Nagy L.G."/>
            <person name="Floudas D."/>
            <person name="Copeland A."/>
            <person name="Barry K.W."/>
            <person name="Cichocki N."/>
            <person name="Veneault-Fourrey C."/>
            <person name="LaButti K."/>
            <person name="Lindquist E.A."/>
            <person name="Lipzen A."/>
            <person name="Lundell T."/>
            <person name="Morin E."/>
            <person name="Murat C."/>
            <person name="Sun H."/>
            <person name="Tunlid A."/>
            <person name="Henrissat B."/>
            <person name="Grigoriev I.V."/>
            <person name="Hibbett D.S."/>
            <person name="Martin F."/>
            <person name="Nordberg H.P."/>
            <person name="Cantor M.N."/>
            <person name="Hua S.X."/>
        </authorList>
    </citation>
    <scope>NUCLEOTIDE SEQUENCE [LARGE SCALE GENOMIC DNA]</scope>
    <source>
        <strain evidence="2 3">F 1598</strain>
    </source>
</reference>
<protein>
    <submittedName>
        <fullName evidence="2">Uncharacterized protein</fullName>
    </submittedName>
</protein>
<evidence type="ECO:0000313" key="3">
    <source>
        <dbReference type="Proteomes" id="UP000054166"/>
    </source>
</evidence>
<organism evidence="2 3">
    <name type="scientific">Piloderma croceum (strain F 1598)</name>
    <dbReference type="NCBI Taxonomy" id="765440"/>
    <lineage>
        <taxon>Eukaryota</taxon>
        <taxon>Fungi</taxon>
        <taxon>Dikarya</taxon>
        <taxon>Basidiomycota</taxon>
        <taxon>Agaricomycotina</taxon>
        <taxon>Agaricomycetes</taxon>
        <taxon>Agaricomycetidae</taxon>
        <taxon>Atheliales</taxon>
        <taxon>Atheliaceae</taxon>
        <taxon>Piloderma</taxon>
    </lineage>
</organism>
<keyword evidence="1" id="KW-0812">Transmembrane</keyword>
<name>A0A0C3G9T2_PILCF</name>
<dbReference type="HOGENOM" id="CLU_2373530_0_0_1"/>
<accession>A0A0C3G9T2</accession>
<evidence type="ECO:0000256" key="1">
    <source>
        <dbReference type="SAM" id="Phobius"/>
    </source>
</evidence>
<evidence type="ECO:0000313" key="2">
    <source>
        <dbReference type="EMBL" id="KIM88494.1"/>
    </source>
</evidence>
<dbReference type="InParanoid" id="A0A0C3G9T2"/>
<dbReference type="Proteomes" id="UP000054166">
    <property type="component" value="Unassembled WGS sequence"/>
</dbReference>